<gene>
    <name evidence="6" type="ORF">SAMN05216290_1989</name>
</gene>
<dbReference type="FunFam" id="2.170.130.10:FF:000008">
    <property type="entry name" value="SusC/RagA family TonB-linked outer membrane protein"/>
    <property type="match status" value="1"/>
</dbReference>
<dbReference type="OrthoDB" id="9768177at2"/>
<name>A0A1I0Q3Q3_9BACT</name>
<keyword evidence="2" id="KW-0798">TonB box</keyword>
<dbReference type="SUPFAM" id="SSF56935">
    <property type="entry name" value="Porins"/>
    <property type="match status" value="1"/>
</dbReference>
<dbReference type="Pfam" id="PF13715">
    <property type="entry name" value="CarbopepD_reg_2"/>
    <property type="match status" value="1"/>
</dbReference>
<dbReference type="InterPro" id="IPR039426">
    <property type="entry name" value="TonB-dep_rcpt-like"/>
</dbReference>
<keyword evidence="1" id="KW-0812">Transmembrane</keyword>
<evidence type="ECO:0000256" key="3">
    <source>
        <dbReference type="SAM" id="SignalP"/>
    </source>
</evidence>
<organism evidence="6 7">
    <name type="scientific">Roseivirga pacifica</name>
    <dbReference type="NCBI Taxonomy" id="1267423"/>
    <lineage>
        <taxon>Bacteria</taxon>
        <taxon>Pseudomonadati</taxon>
        <taxon>Bacteroidota</taxon>
        <taxon>Cytophagia</taxon>
        <taxon>Cytophagales</taxon>
        <taxon>Roseivirgaceae</taxon>
        <taxon>Roseivirga</taxon>
    </lineage>
</organism>
<dbReference type="InterPro" id="IPR008969">
    <property type="entry name" value="CarboxyPept-like_regulatory"/>
</dbReference>
<accession>A0A1I0Q3Q3</accession>
<dbReference type="EMBL" id="FOIR01000002">
    <property type="protein sequence ID" value="SEW21619.1"/>
    <property type="molecule type" value="Genomic_DNA"/>
</dbReference>
<keyword evidence="1 2" id="KW-0472">Membrane</keyword>
<dbReference type="InterPro" id="IPR023996">
    <property type="entry name" value="TonB-dep_OMP_SusC/RagA"/>
</dbReference>
<keyword evidence="1" id="KW-0813">Transport</keyword>
<evidence type="ECO:0000256" key="2">
    <source>
        <dbReference type="RuleBase" id="RU003357"/>
    </source>
</evidence>
<feature type="signal peptide" evidence="3">
    <location>
        <begin position="1"/>
        <end position="20"/>
    </location>
</feature>
<evidence type="ECO:0000259" key="5">
    <source>
        <dbReference type="Pfam" id="PF07715"/>
    </source>
</evidence>
<dbReference type="Gene3D" id="2.60.40.1120">
    <property type="entry name" value="Carboxypeptidase-like, regulatory domain"/>
    <property type="match status" value="1"/>
</dbReference>
<evidence type="ECO:0000313" key="7">
    <source>
        <dbReference type="Proteomes" id="UP000199437"/>
    </source>
</evidence>
<dbReference type="InterPro" id="IPR023997">
    <property type="entry name" value="TonB-dep_OMP_SusC/RagA_CS"/>
</dbReference>
<dbReference type="GO" id="GO:0009279">
    <property type="term" value="C:cell outer membrane"/>
    <property type="evidence" value="ECO:0007669"/>
    <property type="project" value="UniProtKB-SubCell"/>
</dbReference>
<dbReference type="RefSeq" id="WP_090258431.1">
    <property type="nucleotide sequence ID" value="NZ_FOIR01000002.1"/>
</dbReference>
<dbReference type="Proteomes" id="UP000199437">
    <property type="component" value="Unassembled WGS sequence"/>
</dbReference>
<comment type="subcellular location">
    <subcellularLocation>
        <location evidence="1">Cell outer membrane</location>
        <topology evidence="1">Multi-pass membrane protein</topology>
    </subcellularLocation>
</comment>
<evidence type="ECO:0000259" key="4">
    <source>
        <dbReference type="Pfam" id="PF00593"/>
    </source>
</evidence>
<keyword evidence="1" id="KW-0998">Cell outer membrane</keyword>
<feature type="domain" description="TonB-dependent receptor-like beta-barrel" evidence="4">
    <location>
        <begin position="465"/>
        <end position="996"/>
    </location>
</feature>
<dbReference type="GeneID" id="99986703"/>
<feature type="domain" description="TonB-dependent receptor plug" evidence="5">
    <location>
        <begin position="114"/>
        <end position="221"/>
    </location>
</feature>
<comment type="similarity">
    <text evidence="1 2">Belongs to the TonB-dependent receptor family.</text>
</comment>
<dbReference type="PROSITE" id="PS52016">
    <property type="entry name" value="TONB_DEPENDENT_REC_3"/>
    <property type="match status" value="1"/>
</dbReference>
<evidence type="ECO:0000313" key="6">
    <source>
        <dbReference type="EMBL" id="SEW21619.1"/>
    </source>
</evidence>
<dbReference type="Gene3D" id="2.170.130.10">
    <property type="entry name" value="TonB-dependent receptor, plug domain"/>
    <property type="match status" value="1"/>
</dbReference>
<dbReference type="InterPro" id="IPR012910">
    <property type="entry name" value="Plug_dom"/>
</dbReference>
<keyword evidence="3" id="KW-0732">Signal</keyword>
<keyword evidence="1" id="KW-1134">Transmembrane beta strand</keyword>
<reference evidence="7" key="1">
    <citation type="submission" date="2016-10" db="EMBL/GenBank/DDBJ databases">
        <authorList>
            <person name="Varghese N."/>
            <person name="Submissions S."/>
        </authorList>
    </citation>
    <scope>NUCLEOTIDE SEQUENCE [LARGE SCALE GENOMIC DNA]</scope>
    <source>
        <strain evidence="7">CGMCC 1.12402</strain>
    </source>
</reference>
<dbReference type="Pfam" id="PF00593">
    <property type="entry name" value="TonB_dep_Rec_b-barrel"/>
    <property type="match status" value="1"/>
</dbReference>
<dbReference type="InterPro" id="IPR000531">
    <property type="entry name" value="Beta-barrel_TonB"/>
</dbReference>
<protein>
    <submittedName>
        <fullName evidence="6">TonB-linked outer membrane protein, SusC/RagA family</fullName>
    </submittedName>
</protein>
<feature type="chain" id="PRO_5011738409" evidence="3">
    <location>
        <begin position="21"/>
        <end position="1035"/>
    </location>
</feature>
<dbReference type="STRING" id="1267423.SAMN05216290_1989"/>
<dbReference type="NCBIfam" id="TIGR04056">
    <property type="entry name" value="OMP_RagA_SusC"/>
    <property type="match status" value="1"/>
</dbReference>
<keyword evidence="7" id="KW-1185">Reference proteome</keyword>
<dbReference type="SUPFAM" id="SSF49464">
    <property type="entry name" value="Carboxypeptidase regulatory domain-like"/>
    <property type="match status" value="1"/>
</dbReference>
<dbReference type="InterPro" id="IPR037066">
    <property type="entry name" value="Plug_dom_sf"/>
</dbReference>
<proteinExistence type="inferred from homology"/>
<dbReference type="AlphaFoldDB" id="A0A1I0Q3Q3"/>
<sequence>MRVKNYLLIGLMLVATWASAQTRSVTGKVLDAETSEPLPAVSIRIKNTSAGDISDADGSFMLNASPTDTLVFSFVGYVTKEYVLGSRTDLQVFLEPDVAVLDEVVVVGYGVQKKKVVTGAISSVSSEDLETLPINNVGQALQGRTSGVTIATNSGQPGSGATIRVRGITTLNNNDPLWVVDGVVVDNGGIGYLNQSDIESIEVLKDAASQAIYGARAAAGVILVTTKSGKRGSMSVNYNGYFGTSAPARKLDLLNAEQYATLRNESSLAAGNGVIFENPAALGEGTDWQDVIFNDNARRQSHEVSVSGGNDVSTFYLSFGYLQQEGIVATDISEYERYNVRINSTHKLAPWLTFGENLGYSKDRSVGLGNTNSEFGGPLSSAINLDPITPIYETDPNRLSQYPFSVDSVGAVKSPDGRFYGISQYVGNEMSNPLAYIQTRLGNYGSADNIVGNAFLEAEPIEGLKLRTTIGTKLAFWGDEWFNPVYYLNASTYTNQTAFNRGTNQRMDWNLENTISYTKMFGKHNVSVLLGQGAYRDNFSKGVNLTVYDIPVDNFDDASLNFNVPVESTNPGGYESAEHKVSSLFARVNYNFDEKYMFSGVIRRDGSSRFGANNKYGVFPSFSAGWVVSGEEFWPENNVINFLKLRGSYGVVGNDNIGDFAYISTIGGGRNYTFGNDQFTIGYSPDAPANPALKWEETAQTNIGFEANVFEDFRVTFEYYNKVTSGILQNPRIPGYVGAIGNPAANVGDVKNDGFEFELGYQKEIGDFQFGVNGNVSYLKNEVTFLGDGVEYLDGGVGFQASSAPITRTAVGQPINAFYGYKILGIFQNAADVQAHTSTDGTVIQPNAQPGDFIWADLDDDGQINEQDRDFIGSPIPDWSYGITLKANYKAWDFTLFAQGVAGNEIFQGLRRLDLSNANYQNAALGRWTGEGTSNTYPRLSDNDPNQNFSRPSSFYLEDGDYFRIKNLQVGYTLPNSISSKVGMKQARVYVMAENLVTFTKYTGYDPEIGGGVMSIDRGIYPQARSFMLGVNVTF</sequence>
<dbReference type="Pfam" id="PF07715">
    <property type="entry name" value="Plug"/>
    <property type="match status" value="1"/>
</dbReference>
<evidence type="ECO:0000256" key="1">
    <source>
        <dbReference type="PROSITE-ProRule" id="PRU01360"/>
    </source>
</evidence>
<dbReference type="NCBIfam" id="TIGR04057">
    <property type="entry name" value="SusC_RagA_signa"/>
    <property type="match status" value="1"/>
</dbReference>